<dbReference type="EMBL" id="CACVBS010000053">
    <property type="protein sequence ID" value="CAA7266159.1"/>
    <property type="molecule type" value="Genomic_DNA"/>
</dbReference>
<feature type="compositionally biased region" description="Polar residues" evidence="1">
    <location>
        <begin position="126"/>
        <end position="148"/>
    </location>
</feature>
<name>A0A8S0VS83_CYCAE</name>
<comment type="caution">
    <text evidence="2">The sequence shown here is derived from an EMBL/GenBank/DDBJ whole genome shotgun (WGS) entry which is preliminary data.</text>
</comment>
<protein>
    <submittedName>
        <fullName evidence="2">Uncharacterized protein</fullName>
    </submittedName>
</protein>
<dbReference type="Proteomes" id="UP000467700">
    <property type="component" value="Unassembled WGS sequence"/>
</dbReference>
<organism evidence="2 3">
    <name type="scientific">Cyclocybe aegerita</name>
    <name type="common">Black poplar mushroom</name>
    <name type="synonym">Agrocybe aegerita</name>
    <dbReference type="NCBI Taxonomy" id="1973307"/>
    <lineage>
        <taxon>Eukaryota</taxon>
        <taxon>Fungi</taxon>
        <taxon>Dikarya</taxon>
        <taxon>Basidiomycota</taxon>
        <taxon>Agaricomycotina</taxon>
        <taxon>Agaricomycetes</taxon>
        <taxon>Agaricomycetidae</taxon>
        <taxon>Agaricales</taxon>
        <taxon>Agaricineae</taxon>
        <taxon>Bolbitiaceae</taxon>
        <taxon>Cyclocybe</taxon>
    </lineage>
</organism>
<feature type="region of interest" description="Disordered" evidence="1">
    <location>
        <begin position="122"/>
        <end position="148"/>
    </location>
</feature>
<proteinExistence type="predicted"/>
<evidence type="ECO:0000313" key="2">
    <source>
        <dbReference type="EMBL" id="CAA7266159.1"/>
    </source>
</evidence>
<gene>
    <name evidence="2" type="ORF">AAE3_LOCUS8464</name>
</gene>
<sequence length="170" mass="18925">MPVFNFKSETAREASPLITALRITAAFPYVHRLGQPWLQTRQNSGHLDELPFLTWSQALSFGPFDLKSKSRDWQSNCFRGGVALKYGSEESGTSHAQTSVRLAFLSFRDPKPKSCGYFNSFLVPEPSQTSNERTEPNPSTRTHGGQHLSTSKANFCTAVNNGSEEALIWP</sequence>
<dbReference type="AlphaFoldDB" id="A0A8S0VS83"/>
<evidence type="ECO:0000256" key="1">
    <source>
        <dbReference type="SAM" id="MobiDB-lite"/>
    </source>
</evidence>
<accession>A0A8S0VS83</accession>
<keyword evidence="3" id="KW-1185">Reference proteome</keyword>
<reference evidence="2 3" key="1">
    <citation type="submission" date="2020-01" db="EMBL/GenBank/DDBJ databases">
        <authorList>
            <person name="Gupta K D."/>
        </authorList>
    </citation>
    <scope>NUCLEOTIDE SEQUENCE [LARGE SCALE GENOMIC DNA]</scope>
</reference>
<evidence type="ECO:0000313" key="3">
    <source>
        <dbReference type="Proteomes" id="UP000467700"/>
    </source>
</evidence>